<feature type="active site" description="Proton acceptor" evidence="3">
    <location>
        <position position="192"/>
    </location>
</feature>
<dbReference type="Gene3D" id="3.40.640.10">
    <property type="entry name" value="Type I PLP-dependent aspartate aminotransferase-like (Major domain)"/>
    <property type="match status" value="1"/>
</dbReference>
<evidence type="ECO:0000256" key="4">
    <source>
        <dbReference type="PIRSR" id="PIRSR000390-2"/>
    </source>
</evidence>
<evidence type="ECO:0000256" key="5">
    <source>
        <dbReference type="RuleBase" id="RU004508"/>
    </source>
</evidence>
<dbReference type="InterPro" id="IPR015421">
    <property type="entry name" value="PyrdxlP-dep_Trfase_major"/>
</dbReference>
<dbReference type="GO" id="GO:0030170">
    <property type="term" value="F:pyridoxal phosphate binding"/>
    <property type="evidence" value="ECO:0007669"/>
    <property type="project" value="TreeGrafter"/>
</dbReference>
<evidence type="ECO:0000256" key="3">
    <source>
        <dbReference type="PIRSR" id="PIRSR000390-1"/>
    </source>
</evidence>
<dbReference type="Pfam" id="PF01041">
    <property type="entry name" value="DegT_DnrJ_EryC1"/>
    <property type="match status" value="1"/>
</dbReference>
<protein>
    <submittedName>
        <fullName evidence="6">Putative pleiotropic regulatory protein DegT</fullName>
    </submittedName>
</protein>
<dbReference type="CDD" id="cd00616">
    <property type="entry name" value="AHBA_syn"/>
    <property type="match status" value="1"/>
</dbReference>
<dbReference type="InterPro" id="IPR000653">
    <property type="entry name" value="DegT/StrS_aminotransferase"/>
</dbReference>
<dbReference type="Gene3D" id="3.90.1150.10">
    <property type="entry name" value="Aspartate Aminotransferase, domain 1"/>
    <property type="match status" value="1"/>
</dbReference>
<keyword evidence="7" id="KW-1185">Reference proteome</keyword>
<accession>F3QKP3</accession>
<proteinExistence type="inferred from homology"/>
<evidence type="ECO:0000256" key="2">
    <source>
        <dbReference type="ARBA" id="ARBA00037999"/>
    </source>
</evidence>
<dbReference type="Proteomes" id="UP000005156">
    <property type="component" value="Unassembled WGS sequence"/>
</dbReference>
<gene>
    <name evidence="6" type="ORF">HMPREF9439_01504</name>
</gene>
<dbReference type="GO" id="GO:0000271">
    <property type="term" value="P:polysaccharide biosynthetic process"/>
    <property type="evidence" value="ECO:0007669"/>
    <property type="project" value="TreeGrafter"/>
</dbReference>
<reference evidence="6 7" key="1">
    <citation type="submission" date="2011-02" db="EMBL/GenBank/DDBJ databases">
        <authorList>
            <person name="Weinstock G."/>
            <person name="Sodergren E."/>
            <person name="Clifton S."/>
            <person name="Fulton L."/>
            <person name="Fulton B."/>
            <person name="Courtney L."/>
            <person name="Fronick C."/>
            <person name="Harrison M."/>
            <person name="Strong C."/>
            <person name="Farmer C."/>
            <person name="Delahaunty K."/>
            <person name="Markovic C."/>
            <person name="Hall O."/>
            <person name="Minx P."/>
            <person name="Tomlinson C."/>
            <person name="Mitreva M."/>
            <person name="Hou S."/>
            <person name="Chen J."/>
            <person name="Wollam A."/>
            <person name="Pepin K.H."/>
            <person name="Johnson M."/>
            <person name="Bhonagiri V."/>
            <person name="Zhang X."/>
            <person name="Suruliraj S."/>
            <person name="Warren W."/>
            <person name="Chinwalla A."/>
            <person name="Mardis E.R."/>
            <person name="Wilson R.K."/>
        </authorList>
    </citation>
    <scope>NUCLEOTIDE SEQUENCE [LARGE SCALE GENOMIC DNA]</scope>
    <source>
        <strain evidence="6 7">YIT 11859</strain>
    </source>
</reference>
<name>F3QKP3_9BURK</name>
<dbReference type="PANTHER" id="PTHR30244">
    <property type="entry name" value="TRANSAMINASE"/>
    <property type="match status" value="1"/>
</dbReference>
<dbReference type="OrthoDB" id="9804264at2"/>
<dbReference type="InterPro" id="IPR015424">
    <property type="entry name" value="PyrdxlP-dep_Trfase"/>
</dbReference>
<dbReference type="HOGENOM" id="CLU_033332_6_0_4"/>
<dbReference type="PIRSF" id="PIRSF000390">
    <property type="entry name" value="PLP_StrS"/>
    <property type="match status" value="1"/>
</dbReference>
<dbReference type="PANTHER" id="PTHR30244:SF36">
    <property type="entry name" value="3-OXO-GLUCOSE-6-PHOSPHATE:GLUTAMATE AMINOTRANSFERASE"/>
    <property type="match status" value="1"/>
</dbReference>
<comment type="caution">
    <text evidence="6">The sequence shown here is derived from an EMBL/GenBank/DDBJ whole genome shotgun (WGS) entry which is preliminary data.</text>
</comment>
<dbReference type="eggNOG" id="COG0399">
    <property type="taxonomic scope" value="Bacteria"/>
</dbReference>
<organism evidence="6 7">
    <name type="scientific">Parasutterella excrementihominis YIT 11859</name>
    <dbReference type="NCBI Taxonomy" id="762966"/>
    <lineage>
        <taxon>Bacteria</taxon>
        <taxon>Pseudomonadati</taxon>
        <taxon>Pseudomonadota</taxon>
        <taxon>Betaproteobacteria</taxon>
        <taxon>Burkholderiales</taxon>
        <taxon>Sutterellaceae</taxon>
        <taxon>Parasutterella</taxon>
    </lineage>
</organism>
<dbReference type="GO" id="GO:0008483">
    <property type="term" value="F:transaminase activity"/>
    <property type="evidence" value="ECO:0007669"/>
    <property type="project" value="TreeGrafter"/>
</dbReference>
<dbReference type="AlphaFoldDB" id="F3QKP3"/>
<feature type="modified residue" description="N6-(pyridoxal phosphate)lysine" evidence="4">
    <location>
        <position position="192"/>
    </location>
</feature>
<evidence type="ECO:0000256" key="1">
    <source>
        <dbReference type="ARBA" id="ARBA00022898"/>
    </source>
</evidence>
<evidence type="ECO:0000313" key="6">
    <source>
        <dbReference type="EMBL" id="EGG54298.1"/>
    </source>
</evidence>
<dbReference type="SUPFAM" id="SSF53383">
    <property type="entry name" value="PLP-dependent transferases"/>
    <property type="match status" value="1"/>
</dbReference>
<dbReference type="GeneID" id="43348911"/>
<sequence>MGNVVPIFRPEVVKEGVPPELQSALSQVIAEGRFIKGCEVAAFEKELCLELQTHSVVTTGNGTDALLACLMALDLREGDEVITPAYGYPAAVEMMCLLGLKPVLVDVNWQTFNIEVGLLKDAVTSKTKAILPIHLFGLPASMDDILHFAEQHGLPVIEDAAQCLGAEVEIEGTRRKAGTAGRLGCTSFFPTKNLGCWGDGGAVFVNSDDVQLTQKIRMILNHGQRDKYLHEILGLNSRLDTLQAVVLRHALKYLRDANEKRVEIAIRYQEELREISEIELPPFPHNPLNIPNVFTIKVKPQLRQQLKSFLWEKGISTQIYYPLAMHWQKAYQSRIRSGSSLTNAEKLTHCVLSLPLFPSMEKAEQDRVILALNEFFRNHE</sequence>
<dbReference type="RefSeq" id="WP_008864308.1">
    <property type="nucleotide sequence ID" value="NZ_GL883713.1"/>
</dbReference>
<comment type="similarity">
    <text evidence="2 5">Belongs to the DegT/DnrJ/EryC1 family.</text>
</comment>
<keyword evidence="1 4" id="KW-0663">Pyridoxal phosphate</keyword>
<dbReference type="InterPro" id="IPR015422">
    <property type="entry name" value="PyrdxlP-dep_Trfase_small"/>
</dbReference>
<evidence type="ECO:0000313" key="7">
    <source>
        <dbReference type="Proteomes" id="UP000005156"/>
    </source>
</evidence>
<dbReference type="EMBL" id="AFBP01000041">
    <property type="protein sequence ID" value="EGG54298.1"/>
    <property type="molecule type" value="Genomic_DNA"/>
</dbReference>